<feature type="transmembrane region" description="Helical" evidence="2">
    <location>
        <begin position="87"/>
        <end position="106"/>
    </location>
</feature>
<dbReference type="RefSeq" id="WP_164438634.1">
    <property type="nucleotide sequence ID" value="NZ_JAAGMD010000583.1"/>
</dbReference>
<feature type="transmembrane region" description="Helical" evidence="2">
    <location>
        <begin position="12"/>
        <end position="35"/>
    </location>
</feature>
<dbReference type="AlphaFoldDB" id="A0A6G3QYX1"/>
<proteinExistence type="predicted"/>
<evidence type="ECO:0000313" key="3">
    <source>
        <dbReference type="EMBL" id="NEA88377.1"/>
    </source>
</evidence>
<keyword evidence="2" id="KW-1133">Transmembrane helix</keyword>
<evidence type="ECO:0000256" key="2">
    <source>
        <dbReference type="SAM" id="Phobius"/>
    </source>
</evidence>
<feature type="region of interest" description="Disordered" evidence="1">
    <location>
        <begin position="121"/>
        <end position="146"/>
    </location>
</feature>
<comment type="caution">
    <text evidence="3">The sequence shown here is derived from an EMBL/GenBank/DDBJ whole genome shotgun (WGS) entry which is preliminary data.</text>
</comment>
<accession>A0A6G3QYX1</accession>
<feature type="transmembrane region" description="Helical" evidence="2">
    <location>
        <begin position="56"/>
        <end position="81"/>
    </location>
</feature>
<organism evidence="3">
    <name type="scientific">Streptomyces sp. SID14436</name>
    <dbReference type="NCBI Taxonomy" id="2706070"/>
    <lineage>
        <taxon>Bacteria</taxon>
        <taxon>Bacillati</taxon>
        <taxon>Actinomycetota</taxon>
        <taxon>Actinomycetes</taxon>
        <taxon>Kitasatosporales</taxon>
        <taxon>Streptomycetaceae</taxon>
        <taxon>Streptomyces</taxon>
    </lineage>
</organism>
<sequence length="146" mass="15078">MRVLIETATGLPVLLFTAALVVAGCFWLLVALGLTTARAFDADADVRAWGMGGAPVAVVLSLLTLIAWLLAMGAAVLLAAFGPAGSATGLLRLPVAAGALFAAWRLTRFFVRPLHRPCPDEPGPSRSVRALDGDRGGLPHAPRDGA</sequence>
<evidence type="ECO:0000256" key="1">
    <source>
        <dbReference type="SAM" id="MobiDB-lite"/>
    </source>
</evidence>
<keyword evidence="2" id="KW-0812">Transmembrane</keyword>
<protein>
    <submittedName>
        <fullName evidence="3">Uncharacterized protein</fullName>
    </submittedName>
</protein>
<reference evidence="3" key="1">
    <citation type="submission" date="2020-01" db="EMBL/GenBank/DDBJ databases">
        <title>Insect and environment-associated Actinomycetes.</title>
        <authorList>
            <person name="Currrie C."/>
            <person name="Chevrette M."/>
            <person name="Carlson C."/>
            <person name="Stubbendieck R."/>
            <person name="Wendt-Pienkowski E."/>
        </authorList>
    </citation>
    <scope>NUCLEOTIDE SEQUENCE</scope>
    <source>
        <strain evidence="3">SID14436</strain>
    </source>
</reference>
<gene>
    <name evidence="3" type="ORF">G3I53_20640</name>
</gene>
<keyword evidence="2" id="KW-0472">Membrane</keyword>
<dbReference type="PROSITE" id="PS51257">
    <property type="entry name" value="PROKAR_LIPOPROTEIN"/>
    <property type="match status" value="1"/>
</dbReference>
<feature type="non-terminal residue" evidence="3">
    <location>
        <position position="146"/>
    </location>
</feature>
<feature type="compositionally biased region" description="Basic and acidic residues" evidence="1">
    <location>
        <begin position="129"/>
        <end position="146"/>
    </location>
</feature>
<dbReference type="EMBL" id="JAAGMD010000583">
    <property type="protein sequence ID" value="NEA88377.1"/>
    <property type="molecule type" value="Genomic_DNA"/>
</dbReference>
<name>A0A6G3QYX1_9ACTN</name>